<dbReference type="Pfam" id="PF26628">
    <property type="entry name" value="DUF8202"/>
    <property type="match status" value="1"/>
</dbReference>
<dbReference type="EMBL" id="QNVU01000003">
    <property type="protein sequence ID" value="REC52555.1"/>
    <property type="molecule type" value="Genomic_DNA"/>
</dbReference>
<keyword evidence="4" id="KW-1185">Reference proteome</keyword>
<comment type="caution">
    <text evidence="3">The sequence shown here is derived from an EMBL/GenBank/DDBJ whole genome shotgun (WGS) entry which is preliminary data.</text>
</comment>
<dbReference type="InterPro" id="IPR058515">
    <property type="entry name" value="DUF8202"/>
</dbReference>
<feature type="domain" description="DUF8202" evidence="2">
    <location>
        <begin position="163"/>
        <end position="338"/>
    </location>
</feature>
<organism evidence="3 4">
    <name type="scientific">Candidatus Chryseobacterium massiliense</name>
    <dbReference type="NCBI Taxonomy" id="204089"/>
    <lineage>
        <taxon>Bacteria</taxon>
        <taxon>Pseudomonadati</taxon>
        <taxon>Bacteroidota</taxon>
        <taxon>Flavobacteriia</taxon>
        <taxon>Flavobacteriales</taxon>
        <taxon>Weeksellaceae</taxon>
        <taxon>Chryseobacterium group</taxon>
        <taxon>Chryseobacterium</taxon>
    </lineage>
</organism>
<evidence type="ECO:0000313" key="3">
    <source>
        <dbReference type="EMBL" id="REC52555.1"/>
    </source>
</evidence>
<dbReference type="Proteomes" id="UP000256924">
    <property type="component" value="Unassembled WGS sequence"/>
</dbReference>
<dbReference type="RefSeq" id="WP_116096377.1">
    <property type="nucleotide sequence ID" value="NZ_QNVU01000003.1"/>
</dbReference>
<protein>
    <recommendedName>
        <fullName evidence="2">DUF8202 domain-containing protein</fullName>
    </recommendedName>
</protein>
<evidence type="ECO:0000256" key="1">
    <source>
        <dbReference type="ARBA" id="ARBA00022729"/>
    </source>
</evidence>
<accession>A0A3D9BG90</accession>
<dbReference type="InterPro" id="IPR026444">
    <property type="entry name" value="Secre_tail"/>
</dbReference>
<dbReference type="NCBIfam" id="TIGR04183">
    <property type="entry name" value="Por_Secre_tail"/>
    <property type="match status" value="1"/>
</dbReference>
<sequence>MISKNIYCRIAAGIAVLYCTQFNSQLTSSDPQIWEKANTSIREASNVKEDRLLNFHDGIKNRFLKKYIKHSKDKSHTLSLVHTSKENEKIWEREEKKSTLNSNAYEINSGQKVFKINKKPSIFTLNSNAERHKDKSDSLQISFDDRNLFELIFIPKKSKLMDLNKIHSYLSIKYGISLERGKYYSSDGKVIWDPEKHKQFTYRPTGLGRDDGNELYQKQSCNQEDHFLSIGKTDIKRLNAENPSLFDHNNFVIWSDNNKKLSLKKENNFEVLERSWEINFIGSTITKTDYKVRIDKKTINPDNQSRVYWMILKTVNGETNKIQGVEDNQYVSFSKVNFINEKDSGIYNTFTFALTPLKLDKENDIKESETPHQIATDQISLDLDQIILYPNPVKQGKLFTVKFPAAENMSISIYDGGGRLVRLEKIDHNARSYTSSLNIQSSYLISLTKDGKVIKTFKLIVN</sequence>
<reference evidence="3 4" key="1">
    <citation type="journal article" date="2004" name="Emerg. Infect. Dis.">
        <title>Amoebae-resisting bacteria isolated from human nasal swabs by amoebal coculture.</title>
        <authorList>
            <person name="Greub G."/>
            <person name="La Scola B."/>
            <person name="Raoult D."/>
        </authorList>
    </citation>
    <scope>NUCLEOTIDE SEQUENCE [LARGE SCALE GENOMIC DNA]</scope>
    <source>
        <strain evidence="3 4">CCUG 51329</strain>
    </source>
</reference>
<dbReference type="AlphaFoldDB" id="A0A3D9BG90"/>
<evidence type="ECO:0000259" key="2">
    <source>
        <dbReference type="Pfam" id="PF26628"/>
    </source>
</evidence>
<keyword evidence="1" id="KW-0732">Signal</keyword>
<gene>
    <name evidence="3" type="ORF">DRF68_02195</name>
</gene>
<name>A0A3D9BG90_9FLAO</name>
<proteinExistence type="predicted"/>
<evidence type="ECO:0000313" key="4">
    <source>
        <dbReference type="Proteomes" id="UP000256924"/>
    </source>
</evidence>